<feature type="region of interest" description="Disordered" evidence="1">
    <location>
        <begin position="44"/>
        <end position="81"/>
    </location>
</feature>
<accession>A0A8S5PGP5</accession>
<reference evidence="2" key="1">
    <citation type="journal article" date="2021" name="Proc. Natl. Acad. Sci. U.S.A.">
        <title>A Catalog of Tens of Thousands of Viruses from Human Metagenomes Reveals Hidden Associations with Chronic Diseases.</title>
        <authorList>
            <person name="Tisza M.J."/>
            <person name="Buck C.B."/>
        </authorList>
    </citation>
    <scope>NUCLEOTIDE SEQUENCE</scope>
    <source>
        <strain evidence="2">CtuQh21</strain>
    </source>
</reference>
<feature type="compositionally biased region" description="Basic and acidic residues" evidence="1">
    <location>
        <begin position="47"/>
        <end position="56"/>
    </location>
</feature>
<proteinExistence type="predicted"/>
<dbReference type="EMBL" id="BK015412">
    <property type="protein sequence ID" value="DAE05545.1"/>
    <property type="molecule type" value="Genomic_DNA"/>
</dbReference>
<feature type="compositionally biased region" description="Acidic residues" evidence="1">
    <location>
        <begin position="67"/>
        <end position="81"/>
    </location>
</feature>
<evidence type="ECO:0000313" key="2">
    <source>
        <dbReference type="EMBL" id="DAE05545.1"/>
    </source>
</evidence>
<protein>
    <submittedName>
        <fullName evidence="2">Uncharacterized protein</fullName>
    </submittedName>
</protein>
<sequence length="81" mass="9446">MRILYFEKRKIMMYEITQDCRIANQDYEKGQIVSKEEVGGWFPSVMKEAEEKEAKTPAKKSKKTDPEVAETPEEPESESQD</sequence>
<name>A0A8S5PGP5_9CAUD</name>
<evidence type="ECO:0000256" key="1">
    <source>
        <dbReference type="SAM" id="MobiDB-lite"/>
    </source>
</evidence>
<organism evidence="2">
    <name type="scientific">Podoviridae sp. ctuQh21</name>
    <dbReference type="NCBI Taxonomy" id="2825284"/>
    <lineage>
        <taxon>Viruses</taxon>
        <taxon>Duplodnaviria</taxon>
        <taxon>Heunggongvirae</taxon>
        <taxon>Uroviricota</taxon>
        <taxon>Caudoviricetes</taxon>
    </lineage>
</organism>